<evidence type="ECO:0000259" key="6">
    <source>
        <dbReference type="Pfam" id="PF14759"/>
    </source>
</evidence>
<evidence type="ECO:0000256" key="2">
    <source>
        <dbReference type="ARBA" id="ARBA00022630"/>
    </source>
</evidence>
<comment type="caution">
    <text evidence="7">The sequence shown here is derived from an EMBL/GenBank/DDBJ whole genome shotgun (WGS) entry which is preliminary data.</text>
</comment>
<reference evidence="8" key="1">
    <citation type="submission" date="2018-07" db="EMBL/GenBank/DDBJ databases">
        <authorList>
            <person name="Safronova V.I."/>
            <person name="Chirak E.R."/>
            <person name="Sazanova A.L."/>
        </authorList>
    </citation>
    <scope>NUCLEOTIDE SEQUENCE [LARGE SCALE GENOMIC DNA]</scope>
    <source>
        <strain evidence="8">RCAM04685</strain>
    </source>
</reference>
<dbReference type="PANTHER" id="PTHR43557:SF2">
    <property type="entry name" value="RIESKE DOMAIN-CONTAINING PROTEIN-RELATED"/>
    <property type="match status" value="1"/>
</dbReference>
<dbReference type="PANTHER" id="PTHR43557">
    <property type="entry name" value="APOPTOSIS-INDUCING FACTOR 1"/>
    <property type="match status" value="1"/>
</dbReference>
<evidence type="ECO:0000256" key="4">
    <source>
        <dbReference type="ARBA" id="ARBA00023002"/>
    </source>
</evidence>
<keyword evidence="3" id="KW-0274">FAD</keyword>
<evidence type="ECO:0000256" key="1">
    <source>
        <dbReference type="ARBA" id="ARBA00001974"/>
    </source>
</evidence>
<sequence length="410" mass="43323">MAEGLTIVGGCYAAINTAAAARAAGYAEPIRILSEERSAPYQRPPLSKGMLTGKAVAAALQLKSDAFLRENAIELHLDSRVILIDRKERRTIAADGRAFSHDVLVLATGSQARRLPVAGAGLKGVITLRTIEDATELRSIVADSENIVVIGAGFVGLEVASALSAPGRCVTVLEAQAGVLARGGMPALARYVEAAHQRAGVRLAFGAIAERLEGNAGGRIRAVITRDGTRYPADTVIVGIGITPRVELAEAAGLACNDGILVDAFGRTSDPAIFAAGECARHPNPYAGGQMIRLESVQHAQDHAKVVGMALGGRPVAYHAVPWFWSDQYDMKLQMTGLPRKEDEHVVRGDPDSGRFSIFYFRDGKLSGVDSINRPADHIMARKLLAANSSVTSGEAGDTNFDLASRLGNI</sequence>
<keyword evidence="8" id="KW-1185">Reference proteome</keyword>
<evidence type="ECO:0000313" key="8">
    <source>
        <dbReference type="Proteomes" id="UP000255207"/>
    </source>
</evidence>
<dbReference type="EMBL" id="QQTP01000025">
    <property type="protein sequence ID" value="RDJ19917.1"/>
    <property type="molecule type" value="Genomic_DNA"/>
</dbReference>
<evidence type="ECO:0008006" key="9">
    <source>
        <dbReference type="Google" id="ProtNLM"/>
    </source>
</evidence>
<dbReference type="Pfam" id="PF07992">
    <property type="entry name" value="Pyr_redox_2"/>
    <property type="match status" value="1"/>
</dbReference>
<dbReference type="PRINTS" id="PR00368">
    <property type="entry name" value="FADPNR"/>
</dbReference>
<name>A0A370KY65_9HYPH</name>
<dbReference type="InterPro" id="IPR016156">
    <property type="entry name" value="FAD/NAD-linked_Rdtase_dimer_sf"/>
</dbReference>
<dbReference type="Pfam" id="PF14759">
    <property type="entry name" value="Reductase_C"/>
    <property type="match status" value="1"/>
</dbReference>
<dbReference type="RefSeq" id="WP_114832463.1">
    <property type="nucleotide sequence ID" value="NZ_QQTO01000030.1"/>
</dbReference>
<dbReference type="PRINTS" id="PR00411">
    <property type="entry name" value="PNDRDTASEI"/>
</dbReference>
<keyword evidence="2" id="KW-0285">Flavoprotein</keyword>
<dbReference type="Proteomes" id="UP000255207">
    <property type="component" value="Unassembled WGS sequence"/>
</dbReference>
<dbReference type="InterPro" id="IPR050446">
    <property type="entry name" value="FAD-oxidoreductase/Apoptosis"/>
</dbReference>
<feature type="domain" description="Reductase C-terminal" evidence="6">
    <location>
        <begin position="323"/>
        <end position="405"/>
    </location>
</feature>
<dbReference type="InterPro" id="IPR023753">
    <property type="entry name" value="FAD/NAD-binding_dom"/>
</dbReference>
<dbReference type="InterPro" id="IPR028202">
    <property type="entry name" value="Reductase_C"/>
</dbReference>
<dbReference type="AlphaFoldDB" id="A0A370KY65"/>
<dbReference type="OrthoDB" id="7809559at2"/>
<gene>
    <name evidence="7" type="ORF">DWE98_27220</name>
</gene>
<protein>
    <recommendedName>
        <fullName evidence="9">Pyridine nucleotide-disulfide oxidoreductase</fullName>
    </recommendedName>
</protein>
<proteinExistence type="predicted"/>
<evidence type="ECO:0000256" key="3">
    <source>
        <dbReference type="ARBA" id="ARBA00022827"/>
    </source>
</evidence>
<keyword evidence="4" id="KW-0560">Oxidoreductase</keyword>
<dbReference type="Gene3D" id="3.30.390.30">
    <property type="match status" value="1"/>
</dbReference>
<dbReference type="SUPFAM" id="SSF55424">
    <property type="entry name" value="FAD/NAD-linked reductases, dimerisation (C-terminal) domain"/>
    <property type="match status" value="1"/>
</dbReference>
<dbReference type="SUPFAM" id="SSF51905">
    <property type="entry name" value="FAD/NAD(P)-binding domain"/>
    <property type="match status" value="1"/>
</dbReference>
<dbReference type="GO" id="GO:0016651">
    <property type="term" value="F:oxidoreductase activity, acting on NAD(P)H"/>
    <property type="evidence" value="ECO:0007669"/>
    <property type="project" value="TreeGrafter"/>
</dbReference>
<feature type="domain" description="FAD/NAD(P)-binding" evidence="5">
    <location>
        <begin position="6"/>
        <end position="304"/>
    </location>
</feature>
<dbReference type="InterPro" id="IPR036188">
    <property type="entry name" value="FAD/NAD-bd_sf"/>
</dbReference>
<evidence type="ECO:0000259" key="5">
    <source>
        <dbReference type="Pfam" id="PF07992"/>
    </source>
</evidence>
<organism evidence="7 8">
    <name type="scientific">Bosea caraganae</name>
    <dbReference type="NCBI Taxonomy" id="2763117"/>
    <lineage>
        <taxon>Bacteria</taxon>
        <taxon>Pseudomonadati</taxon>
        <taxon>Pseudomonadota</taxon>
        <taxon>Alphaproteobacteria</taxon>
        <taxon>Hyphomicrobiales</taxon>
        <taxon>Boseaceae</taxon>
        <taxon>Bosea</taxon>
    </lineage>
</organism>
<comment type="cofactor">
    <cofactor evidence="1">
        <name>FAD</name>
        <dbReference type="ChEBI" id="CHEBI:57692"/>
    </cofactor>
</comment>
<accession>A0A370KY65</accession>
<evidence type="ECO:0000313" key="7">
    <source>
        <dbReference type="EMBL" id="RDJ19917.1"/>
    </source>
</evidence>
<dbReference type="Gene3D" id="3.50.50.60">
    <property type="entry name" value="FAD/NAD(P)-binding domain"/>
    <property type="match status" value="2"/>
</dbReference>
<dbReference type="GO" id="GO:0005737">
    <property type="term" value="C:cytoplasm"/>
    <property type="evidence" value="ECO:0007669"/>
    <property type="project" value="TreeGrafter"/>
</dbReference>